<feature type="transmembrane region" description="Helical" evidence="5">
    <location>
        <begin position="119"/>
        <end position="138"/>
    </location>
</feature>
<dbReference type="Pfam" id="PF13520">
    <property type="entry name" value="AA_permease_2"/>
    <property type="match status" value="1"/>
</dbReference>
<evidence type="ECO:0000256" key="1">
    <source>
        <dbReference type="ARBA" id="ARBA00004141"/>
    </source>
</evidence>
<dbReference type="RefSeq" id="WP_071611380.1">
    <property type="nucleotide sequence ID" value="NZ_CP015756.1"/>
</dbReference>
<dbReference type="Proteomes" id="UP000182569">
    <property type="component" value="Chromosome"/>
</dbReference>
<dbReference type="GO" id="GO:0016020">
    <property type="term" value="C:membrane"/>
    <property type="evidence" value="ECO:0007669"/>
    <property type="project" value="UniProtKB-SubCell"/>
</dbReference>
<dbReference type="PANTHER" id="PTHR47704">
    <property type="entry name" value="POTASSIUM TRANSPORTER KIMA"/>
    <property type="match status" value="1"/>
</dbReference>
<sequence>MFSKLRELLIGKTLKTEELEGEKLNIFWGLPILSSDAVSSVAYAGEEILIVLIGVMGFMAYRYMFYAALGIVLLLILLVLSYRQTIDAYPNGGGSYIVAHDNLGTTAGLTAGASLTVDYILTVAVSICAGTAAITSAIPSLLNHKVAIALVMLVILTIGNLRGTKESSKIFGVPTYLFIVSCIVLIITGVIRHFIFGYSPVPLYSIPKQIGDITLFLFLRAFASGCTALSGVEAVSNGIPNFKEPSQKNAKAVLALLACLVLFIFGGLSFLSTIYQPVPVANMTVFAQIAQQVFGKGIMFYIIQVTTAFVLVMAANTAYAGLPLLLSLMAQDGYVPRQFSQRGKRLSFSNGIIVLAAAAGILIIVFRGDTHLLLPLYAVGVFLSFTLSQVGMFLKWTRGKEEGWKHKAVINGLGGIVTFITVILIGITKFVHGAWLVFIIIPLLVYVMLKIKDHYNKVVKEIKLSNDERPNIGIKTNNDQHVIILLGTLNKTFLKSLNCARCLSNNVVAFHVSTDPAATEKLKVKWKEYNPGIPLIIEHSAYRDIIEPLMNFIESEDRASKHGETVTVVISQFVITKWWHNLLHNQTGYFLKSMLYKNRNVAVLTVPYIIKE</sequence>
<evidence type="ECO:0000256" key="4">
    <source>
        <dbReference type="ARBA" id="ARBA00023136"/>
    </source>
</evidence>
<keyword evidence="3 5" id="KW-1133">Transmembrane helix</keyword>
<reference evidence="7" key="1">
    <citation type="journal article" date="2016" name="Front. Microbiol.">
        <title>Complete Genome Sequence of Clostridium estertheticum DSM 8809, a Microbe Identified in Spoiled Vacuum Packed Beef.</title>
        <authorList>
            <person name="Yu Z."/>
            <person name="Gunn L."/>
            <person name="Brennan E."/>
            <person name="Reid R."/>
            <person name="Wall P.G."/>
            <person name="Gaora O.P."/>
            <person name="Hurley D."/>
            <person name="Bolton D."/>
            <person name="Fanning S."/>
        </authorList>
    </citation>
    <scope>NUCLEOTIDE SEQUENCE [LARGE SCALE GENOMIC DNA]</scope>
    <source>
        <strain evidence="7">DSM 8809</strain>
    </source>
</reference>
<feature type="transmembrane region" description="Helical" evidence="5">
    <location>
        <begin position="298"/>
        <end position="326"/>
    </location>
</feature>
<dbReference type="OrthoDB" id="9759676at2"/>
<keyword evidence="4 5" id="KW-0472">Membrane</keyword>
<feature type="transmembrane region" description="Helical" evidence="5">
    <location>
        <begin position="347"/>
        <end position="366"/>
    </location>
</feature>
<keyword evidence="7" id="KW-1185">Reference proteome</keyword>
<feature type="transmembrane region" description="Helical" evidence="5">
    <location>
        <begin position="173"/>
        <end position="195"/>
    </location>
</feature>
<dbReference type="STRING" id="1552.A7L45_02880"/>
<evidence type="ECO:0000256" key="5">
    <source>
        <dbReference type="SAM" id="Phobius"/>
    </source>
</evidence>
<protein>
    <submittedName>
        <fullName evidence="6">Amino acid permease</fullName>
    </submittedName>
</protein>
<dbReference type="KEGG" id="ceu:A7L45_02880"/>
<dbReference type="InterPro" id="IPR002293">
    <property type="entry name" value="AA/rel_permease1"/>
</dbReference>
<feature type="transmembrane region" description="Helical" evidence="5">
    <location>
        <begin position="433"/>
        <end position="451"/>
    </location>
</feature>
<dbReference type="InterPro" id="IPR053153">
    <property type="entry name" value="APC_K+_Transporter"/>
</dbReference>
<keyword evidence="2 5" id="KW-0812">Transmembrane</keyword>
<feature type="transmembrane region" description="Helical" evidence="5">
    <location>
        <begin position="144"/>
        <end position="161"/>
    </location>
</feature>
<dbReference type="AlphaFoldDB" id="A0A1J0GCK0"/>
<comment type="subcellular location">
    <subcellularLocation>
        <location evidence="1">Membrane</location>
        <topology evidence="1">Multi-pass membrane protein</topology>
    </subcellularLocation>
</comment>
<dbReference type="GO" id="GO:0022857">
    <property type="term" value="F:transmembrane transporter activity"/>
    <property type="evidence" value="ECO:0007669"/>
    <property type="project" value="InterPro"/>
</dbReference>
<dbReference type="Gene3D" id="1.20.1740.10">
    <property type="entry name" value="Amino acid/polyamine transporter I"/>
    <property type="match status" value="1"/>
</dbReference>
<evidence type="ECO:0000313" key="7">
    <source>
        <dbReference type="Proteomes" id="UP000182569"/>
    </source>
</evidence>
<name>A0A1J0GCK0_9CLOT</name>
<feature type="transmembrane region" description="Helical" evidence="5">
    <location>
        <begin position="63"/>
        <end position="82"/>
    </location>
</feature>
<dbReference type="PANTHER" id="PTHR47704:SF1">
    <property type="entry name" value="POTASSIUM TRANSPORTER KIMA"/>
    <property type="match status" value="1"/>
</dbReference>
<evidence type="ECO:0000313" key="6">
    <source>
        <dbReference type="EMBL" id="APC39084.1"/>
    </source>
</evidence>
<feature type="transmembrane region" description="Helical" evidence="5">
    <location>
        <begin position="408"/>
        <end position="427"/>
    </location>
</feature>
<evidence type="ECO:0000256" key="3">
    <source>
        <dbReference type="ARBA" id="ARBA00022989"/>
    </source>
</evidence>
<dbReference type="EMBL" id="CP015756">
    <property type="protein sequence ID" value="APC39084.1"/>
    <property type="molecule type" value="Genomic_DNA"/>
</dbReference>
<feature type="transmembrane region" description="Helical" evidence="5">
    <location>
        <begin position="253"/>
        <end position="278"/>
    </location>
</feature>
<gene>
    <name evidence="6" type="ORF">A7L45_02880</name>
</gene>
<feature type="transmembrane region" description="Helical" evidence="5">
    <location>
        <begin position="372"/>
        <end position="396"/>
    </location>
</feature>
<feature type="transmembrane region" description="Helical" evidence="5">
    <location>
        <begin position="215"/>
        <end position="232"/>
    </location>
</feature>
<proteinExistence type="predicted"/>
<organism evidence="6 7">
    <name type="scientific">Clostridium estertheticum subsp. estertheticum</name>
    <dbReference type="NCBI Taxonomy" id="1552"/>
    <lineage>
        <taxon>Bacteria</taxon>
        <taxon>Bacillati</taxon>
        <taxon>Bacillota</taxon>
        <taxon>Clostridia</taxon>
        <taxon>Eubacteriales</taxon>
        <taxon>Clostridiaceae</taxon>
        <taxon>Clostridium</taxon>
    </lineage>
</organism>
<accession>A0A1J0GCK0</accession>
<evidence type="ECO:0000256" key="2">
    <source>
        <dbReference type="ARBA" id="ARBA00022692"/>
    </source>
</evidence>